<dbReference type="PANTHER" id="PTHR42899">
    <property type="entry name" value="SPERMATOGENESIS-ASSOCIATED PROTEIN 20"/>
    <property type="match status" value="1"/>
</dbReference>
<dbReference type="SUPFAM" id="SSF52833">
    <property type="entry name" value="Thioredoxin-like"/>
    <property type="match status" value="1"/>
</dbReference>
<evidence type="ECO:0000259" key="2">
    <source>
        <dbReference type="Pfam" id="PF03190"/>
    </source>
</evidence>
<reference evidence="3" key="2">
    <citation type="submission" date="2006-01" db="EMBL/GenBank/DDBJ databases">
        <authorList>
            <person name="Genoscope"/>
        </authorList>
    </citation>
    <scope>NUCLEOTIDE SEQUENCE</scope>
</reference>
<name>Q1PWW7_KUEST</name>
<proteinExistence type="predicted"/>
<dbReference type="Gene3D" id="3.40.30.10">
    <property type="entry name" value="Glutaredoxin"/>
    <property type="match status" value="1"/>
</dbReference>
<evidence type="ECO:0000313" key="3">
    <source>
        <dbReference type="EMBL" id="CAJ71723.1"/>
    </source>
</evidence>
<sequence length="758" mass="86211">MKVFAIQTLVLAAILKHMRVKAAHMKKTLFIFLAIFTTISAVNLRNVSSDAETKEMKHSSALNDAGKKHNRLIHEKSPYLLQHADNPVDWYAWGPEAFEKARKENKPIFLSIGYSTCHWCHVMAHESFEDPEVARLMNEVFICIKVDREERPDIDNIYMRVCQMMTGSGGWPLTIVMTPDKKPFYAGTYIPKKSYGRIGMLDLVPRIKELWNIQHADIQKSANLITASLGQFSHDPSEARLDASTLKAAYELLARRFSEQHGGFSTSPKFPSPQNLLFLLRYWKSTGEGNALRMVVKTLHSMRKGGIYDHIGYGFHRYSTDPEWLVPHFEKMLYDQAMLAMAYTEAYLATGRKEFGETAKEIFAYVMRDMTDPKGGFCSAEDADSEGKEGKFYVWTEEEIRHALKEDDANLIINVFNIEKAGNFKDEIAGRNTGDNILHLKKSLAEIALENKTSLDELKERVETARRKLFAVRSKRIRPHKDDKILTDWNGLMIAALAKGAQAFDAPEYLAAAKRAADFILSDMRRQDGRLLHRYRGGQAGIPAFADDYAFFIWGLLELYETNFNVNYLRTALDLNSDMIKHFWDNQNGGFYFTADDAEDLIVRQKEVYDGAIPSGNSVAALNLFRLARITADPELEEKANKTMLAFSTEVKKMPAGYTQMMIGLSFGIGPAYEIIIAGNPRAVDTRDMLNTLRRHFIPNKIVLLRPTDEETPEITRIAKFTEHQSGIDGKATAYICRDYTCKMPVTDTKEMLKLLKE</sequence>
<dbReference type="EMBL" id="CT573073">
    <property type="protein sequence ID" value="CAJ71723.1"/>
    <property type="molecule type" value="Genomic_DNA"/>
</dbReference>
<dbReference type="PIRSF" id="PIRSF006402">
    <property type="entry name" value="UCP006402_thioredoxin"/>
    <property type="match status" value="1"/>
</dbReference>
<feature type="domain" description="Spermatogenesis-associated protein 20-like TRX" evidence="2">
    <location>
        <begin position="70"/>
        <end position="229"/>
    </location>
</feature>
<dbReference type="InterPro" id="IPR012341">
    <property type="entry name" value="6hp_glycosidase-like_sf"/>
</dbReference>
<dbReference type="InterPro" id="IPR008928">
    <property type="entry name" value="6-hairpin_glycosidase_sf"/>
</dbReference>
<dbReference type="InterPro" id="IPR036249">
    <property type="entry name" value="Thioredoxin-like_sf"/>
</dbReference>
<dbReference type="CDD" id="cd02955">
    <property type="entry name" value="SSP411"/>
    <property type="match status" value="1"/>
</dbReference>
<dbReference type="SUPFAM" id="SSF48208">
    <property type="entry name" value="Six-hairpin glycosidases"/>
    <property type="match status" value="1"/>
</dbReference>
<keyword evidence="1" id="KW-0175">Coiled coil</keyword>
<evidence type="ECO:0000256" key="1">
    <source>
        <dbReference type="SAM" id="Coils"/>
    </source>
</evidence>
<dbReference type="AlphaFoldDB" id="Q1PWW7"/>
<protein>
    <recommendedName>
        <fullName evidence="2">Spermatogenesis-associated protein 20-like TRX domain-containing protein</fullName>
    </recommendedName>
</protein>
<dbReference type="PANTHER" id="PTHR42899:SF1">
    <property type="entry name" value="SPERMATOGENESIS-ASSOCIATED PROTEIN 20"/>
    <property type="match status" value="1"/>
</dbReference>
<dbReference type="Gene3D" id="1.50.10.10">
    <property type="match status" value="2"/>
</dbReference>
<dbReference type="InterPro" id="IPR004879">
    <property type="entry name" value="Ssp411-like_TRX"/>
</dbReference>
<dbReference type="Pfam" id="PF03190">
    <property type="entry name" value="Thioredox_DsbH"/>
    <property type="match status" value="1"/>
</dbReference>
<gene>
    <name evidence="3" type="ORF">kustc0978</name>
</gene>
<accession>Q1PWW7</accession>
<dbReference type="GO" id="GO:0005975">
    <property type="term" value="P:carbohydrate metabolic process"/>
    <property type="evidence" value="ECO:0007669"/>
    <property type="project" value="InterPro"/>
</dbReference>
<organism evidence="3">
    <name type="scientific">Kuenenia stuttgartiensis</name>
    <dbReference type="NCBI Taxonomy" id="174633"/>
    <lineage>
        <taxon>Bacteria</taxon>
        <taxon>Pseudomonadati</taxon>
        <taxon>Planctomycetota</taxon>
        <taxon>Candidatus Brocadiia</taxon>
        <taxon>Candidatus Brocadiales</taxon>
        <taxon>Candidatus Brocadiaceae</taxon>
        <taxon>Candidatus Kuenenia</taxon>
    </lineage>
</organism>
<dbReference type="InterPro" id="IPR024705">
    <property type="entry name" value="Ssp411"/>
</dbReference>
<feature type="coiled-coil region" evidence="1">
    <location>
        <begin position="448"/>
        <end position="475"/>
    </location>
</feature>
<reference evidence="3" key="1">
    <citation type="journal article" date="2006" name="Nature">
        <title>Deciphering the evolution and metabolism of an anammox bacterium from a community genome.</title>
        <authorList>
            <person name="Strous M."/>
            <person name="Pelletier E."/>
            <person name="Mangenot S."/>
            <person name="Rattei T."/>
            <person name="Lehner A."/>
            <person name="Taylor M.W."/>
            <person name="Horn M."/>
            <person name="Daims H."/>
            <person name="Bartol-Mavel D."/>
            <person name="Wincker P."/>
            <person name="Barbe V."/>
            <person name="Fonknechten N."/>
            <person name="Vallenet D."/>
            <person name="Segurens B."/>
            <person name="Schenowitz-Truong C."/>
            <person name="Medigue C."/>
            <person name="Collingro A."/>
            <person name="Snel B."/>
            <person name="Dutilh B.E."/>
            <person name="OpDenCamp H.J.M."/>
            <person name="vanDerDrift C."/>
            <person name="Cirpus I."/>
            <person name="vanDePas-Schoonen K.T."/>
            <person name="Harhangi H.R."/>
            <person name="vanNiftrik L."/>
            <person name="Schmid M."/>
            <person name="Keltjens J."/>
            <person name="vanDeVossenberg J."/>
            <person name="Kartal B."/>
            <person name="Meier H."/>
            <person name="Frishman D."/>
            <person name="Huynen M.A."/>
            <person name="Mewes H."/>
            <person name="Weissenbach J."/>
            <person name="Jetten M.S.M."/>
            <person name="Wagner M."/>
            <person name="LePaslier D."/>
        </authorList>
    </citation>
    <scope>NUCLEOTIDE SEQUENCE</scope>
</reference>